<evidence type="ECO:0000313" key="1">
    <source>
        <dbReference type="EMBL" id="PPK77687.1"/>
    </source>
</evidence>
<gene>
    <name evidence="1" type="ORF">B0F87_10165</name>
</gene>
<evidence type="ECO:0000313" key="2">
    <source>
        <dbReference type="Proteomes" id="UP000240010"/>
    </source>
</evidence>
<dbReference type="EMBL" id="PTIZ01000001">
    <property type="protein sequence ID" value="PPK77687.1"/>
    <property type="molecule type" value="Genomic_DNA"/>
</dbReference>
<protein>
    <submittedName>
        <fullName evidence="1">Uncharacterized protein</fullName>
    </submittedName>
</protein>
<dbReference type="AlphaFoldDB" id="A0A2S6HJQ9"/>
<accession>A0A2S6HJQ9</accession>
<sequence length="76" mass="8198">MSYKAAWLPLLLERVGVRRLKTTIYIPLGNRSCIALPHASMQVVIPTFFLKGEGAGTCVDTYASGRGQGEGVKKAC</sequence>
<organism evidence="1 2">
    <name type="scientific">Methylobacter tundripaludum</name>
    <dbReference type="NCBI Taxonomy" id="173365"/>
    <lineage>
        <taxon>Bacteria</taxon>
        <taxon>Pseudomonadati</taxon>
        <taxon>Pseudomonadota</taxon>
        <taxon>Gammaproteobacteria</taxon>
        <taxon>Methylococcales</taxon>
        <taxon>Methylococcaceae</taxon>
        <taxon>Methylobacter</taxon>
    </lineage>
</organism>
<reference evidence="1 2" key="1">
    <citation type="submission" date="2018-02" db="EMBL/GenBank/DDBJ databases">
        <title>Subsurface microbial communities from deep shales in Ohio and West Virginia, USA.</title>
        <authorList>
            <person name="Wrighton K."/>
        </authorList>
    </citation>
    <scope>NUCLEOTIDE SEQUENCE [LARGE SCALE GENOMIC DNA]</scope>
    <source>
        <strain evidence="1 2">OWC-DMM</strain>
    </source>
</reference>
<name>A0A2S6HJQ9_9GAMM</name>
<dbReference type="Proteomes" id="UP000240010">
    <property type="component" value="Unassembled WGS sequence"/>
</dbReference>
<proteinExistence type="predicted"/>
<comment type="caution">
    <text evidence="1">The sequence shown here is derived from an EMBL/GenBank/DDBJ whole genome shotgun (WGS) entry which is preliminary data.</text>
</comment>